<proteinExistence type="predicted"/>
<keyword evidence="2" id="KW-1185">Reference proteome</keyword>
<sequence>MPQPQASAPSLTHIIVVPLASRYCYSPLSHQPPHYHHIWTHMEFSRKKKKRRALTASPVSALCCRRRSVLLRDRDYIVFNNLKNG</sequence>
<comment type="caution">
    <text evidence="1">The sequence shown here is derived from an EMBL/GenBank/DDBJ whole genome shotgun (WGS) entry which is preliminary data.</text>
</comment>
<evidence type="ECO:0000313" key="1">
    <source>
        <dbReference type="EMBL" id="KAI3805896.1"/>
    </source>
</evidence>
<name>A0ACB9IDP3_9ASTR</name>
<organism evidence="1 2">
    <name type="scientific">Smallanthus sonchifolius</name>
    <dbReference type="NCBI Taxonomy" id="185202"/>
    <lineage>
        <taxon>Eukaryota</taxon>
        <taxon>Viridiplantae</taxon>
        <taxon>Streptophyta</taxon>
        <taxon>Embryophyta</taxon>
        <taxon>Tracheophyta</taxon>
        <taxon>Spermatophyta</taxon>
        <taxon>Magnoliopsida</taxon>
        <taxon>eudicotyledons</taxon>
        <taxon>Gunneridae</taxon>
        <taxon>Pentapetalae</taxon>
        <taxon>asterids</taxon>
        <taxon>campanulids</taxon>
        <taxon>Asterales</taxon>
        <taxon>Asteraceae</taxon>
        <taxon>Asteroideae</taxon>
        <taxon>Heliantheae alliance</taxon>
        <taxon>Millerieae</taxon>
        <taxon>Smallanthus</taxon>
    </lineage>
</organism>
<accession>A0ACB9IDP3</accession>
<reference evidence="1 2" key="2">
    <citation type="journal article" date="2022" name="Mol. Ecol. Resour.">
        <title>The genomes of chicory, endive, great burdock and yacon provide insights into Asteraceae paleo-polyploidization history and plant inulin production.</title>
        <authorList>
            <person name="Fan W."/>
            <person name="Wang S."/>
            <person name="Wang H."/>
            <person name="Wang A."/>
            <person name="Jiang F."/>
            <person name="Liu H."/>
            <person name="Zhao H."/>
            <person name="Xu D."/>
            <person name="Zhang Y."/>
        </authorList>
    </citation>
    <scope>NUCLEOTIDE SEQUENCE [LARGE SCALE GENOMIC DNA]</scope>
    <source>
        <strain evidence="2">cv. Yunnan</strain>
        <tissue evidence="1">Leaves</tissue>
    </source>
</reference>
<gene>
    <name evidence="1" type="ORF">L1987_21784</name>
</gene>
<evidence type="ECO:0000313" key="2">
    <source>
        <dbReference type="Proteomes" id="UP001056120"/>
    </source>
</evidence>
<reference evidence="2" key="1">
    <citation type="journal article" date="2022" name="Mol. Ecol. Resour.">
        <title>The genomes of chicory, endive, great burdock and yacon provide insights into Asteraceae palaeo-polyploidization history and plant inulin production.</title>
        <authorList>
            <person name="Fan W."/>
            <person name="Wang S."/>
            <person name="Wang H."/>
            <person name="Wang A."/>
            <person name="Jiang F."/>
            <person name="Liu H."/>
            <person name="Zhao H."/>
            <person name="Xu D."/>
            <person name="Zhang Y."/>
        </authorList>
    </citation>
    <scope>NUCLEOTIDE SEQUENCE [LARGE SCALE GENOMIC DNA]</scope>
    <source>
        <strain evidence="2">cv. Yunnan</strain>
    </source>
</reference>
<protein>
    <submittedName>
        <fullName evidence="1">Uncharacterized protein</fullName>
    </submittedName>
</protein>
<dbReference type="Proteomes" id="UP001056120">
    <property type="component" value="Linkage Group LG08"/>
</dbReference>
<dbReference type="EMBL" id="CM042025">
    <property type="protein sequence ID" value="KAI3805896.1"/>
    <property type="molecule type" value="Genomic_DNA"/>
</dbReference>